<evidence type="ECO:0000313" key="2">
    <source>
        <dbReference type="Proteomes" id="UP001234297"/>
    </source>
</evidence>
<protein>
    <submittedName>
        <fullName evidence="1">Uncharacterized protein</fullName>
    </submittedName>
</protein>
<gene>
    <name evidence="1" type="ORF">MRB53_010640</name>
</gene>
<comment type="caution">
    <text evidence="1">The sequence shown here is derived from an EMBL/GenBank/DDBJ whole genome shotgun (WGS) entry which is preliminary data.</text>
</comment>
<dbReference type="Proteomes" id="UP001234297">
    <property type="component" value="Chromosome 3"/>
</dbReference>
<dbReference type="EMBL" id="CM056811">
    <property type="protein sequence ID" value="KAJ8636373.1"/>
    <property type="molecule type" value="Genomic_DNA"/>
</dbReference>
<reference evidence="1 2" key="1">
    <citation type="journal article" date="2022" name="Hortic Res">
        <title>A haplotype resolved chromosomal level avocado genome allows analysis of novel avocado genes.</title>
        <authorList>
            <person name="Nath O."/>
            <person name="Fletcher S.J."/>
            <person name="Hayward A."/>
            <person name="Shaw L.M."/>
            <person name="Masouleh A.K."/>
            <person name="Furtado A."/>
            <person name="Henry R.J."/>
            <person name="Mitter N."/>
        </authorList>
    </citation>
    <scope>NUCLEOTIDE SEQUENCE [LARGE SCALE GENOMIC DNA]</scope>
    <source>
        <strain evidence="2">cv. Hass</strain>
    </source>
</reference>
<keyword evidence="2" id="KW-1185">Reference proteome</keyword>
<organism evidence="1 2">
    <name type="scientific">Persea americana</name>
    <name type="common">Avocado</name>
    <dbReference type="NCBI Taxonomy" id="3435"/>
    <lineage>
        <taxon>Eukaryota</taxon>
        <taxon>Viridiplantae</taxon>
        <taxon>Streptophyta</taxon>
        <taxon>Embryophyta</taxon>
        <taxon>Tracheophyta</taxon>
        <taxon>Spermatophyta</taxon>
        <taxon>Magnoliopsida</taxon>
        <taxon>Magnoliidae</taxon>
        <taxon>Laurales</taxon>
        <taxon>Lauraceae</taxon>
        <taxon>Persea</taxon>
    </lineage>
</organism>
<name>A0ACC2LT48_PERAE</name>
<proteinExistence type="predicted"/>
<sequence>MENPNYSMVELDGPNFTASSSKDGREKNAKQLTWVLLLRAHKATGCLFWNASAAMALASTIRCHVAVGKTDSDTRDENENRTVSWRLYSYINLFLVFSVMLLAFEIAAYFKG</sequence>
<accession>A0ACC2LT48</accession>
<evidence type="ECO:0000313" key="1">
    <source>
        <dbReference type="EMBL" id="KAJ8636373.1"/>
    </source>
</evidence>